<evidence type="ECO:0000313" key="7">
    <source>
        <dbReference type="EMBL" id="BCK81236.1"/>
    </source>
</evidence>
<dbReference type="RefSeq" id="WP_213541994.1">
    <property type="nucleotide sequence ID" value="NZ_AP023418.1"/>
</dbReference>
<dbReference type="SUPFAM" id="SSF53850">
    <property type="entry name" value="Periplasmic binding protein-like II"/>
    <property type="match status" value="1"/>
</dbReference>
<dbReference type="Proteomes" id="UP000681035">
    <property type="component" value="Chromosome"/>
</dbReference>
<accession>A0A810Q6D9</accession>
<dbReference type="Gene3D" id="3.40.190.10">
    <property type="entry name" value="Periplasmic binding protein-like II"/>
    <property type="match status" value="1"/>
</dbReference>
<feature type="signal peptide" evidence="5">
    <location>
        <begin position="1"/>
        <end position="21"/>
    </location>
</feature>
<evidence type="ECO:0000256" key="4">
    <source>
        <dbReference type="ARBA" id="ARBA00022729"/>
    </source>
</evidence>
<dbReference type="InterPro" id="IPR039424">
    <property type="entry name" value="SBP_5"/>
</dbReference>
<evidence type="ECO:0000256" key="1">
    <source>
        <dbReference type="ARBA" id="ARBA00004196"/>
    </source>
</evidence>
<dbReference type="KEGG" id="vcop:MM50RIKEN_09990"/>
<keyword evidence="4 5" id="KW-0732">Signal</keyword>
<sequence>MNIWKRGVCLLLTLVMAAALAGCGTRREPQTLRVCLPELPGTLDPAMVTTDSERIVVSHLYENLMKLSSDGQGGSRVEAGAARKYTCTDNNDGTQTYTFTLRDMKWSDGQKVTAADFVYAWQRLADPATASPNAALLEMVAGYRQVRSSGDVSKLQVSAPEENTFVVTLSNRCAYFLSAVCTAAATMPVRSDQPKNWQADPTALCTNGAYRISEWKNGLLTATVPESYYDRRRLQMSTLVFRFETDAAMRTELLKKNEVDFVLGLSQEELADEPETWTPDSYPQVMTLLVNQMAQSLASEELRQAMSLVIDRNALAALTESRLVTLATGLIPGGIRNTMGGDFRTESGDLINNDPEALTAAREKAAELMQQAGLTDPSSLAGLGQVTLLYEENDINAKLAQLLRDTWRDQLGLVVTLKGVTGEEVQRDVASGEFTIAMVTLKSDRNDAMGLLRQWASGSKEGEFFYSHAYDMLMGVAADCGEVEVRDAYLEDAERLLLETGYVCPLYFTGQSSRLSSAYTGLLTDGIGGYYFSYVVQQNNG</sequence>
<dbReference type="Gene3D" id="3.10.105.10">
    <property type="entry name" value="Dipeptide-binding Protein, Domain 3"/>
    <property type="match status" value="1"/>
</dbReference>
<comment type="subcellular location">
    <subcellularLocation>
        <location evidence="1">Cell envelope</location>
    </subcellularLocation>
</comment>
<reference evidence="7" key="1">
    <citation type="submission" date="2020-09" db="EMBL/GenBank/DDBJ databases">
        <title>New species isolated from human feces.</title>
        <authorList>
            <person name="Kitahara M."/>
            <person name="Shigeno Y."/>
            <person name="Shime M."/>
            <person name="Matsumoto Y."/>
            <person name="Nakamura S."/>
            <person name="Motooka D."/>
            <person name="Fukuoka S."/>
            <person name="Nishikawa H."/>
            <person name="Benno Y."/>
        </authorList>
    </citation>
    <scope>NUCLEOTIDE SEQUENCE</scope>
    <source>
        <strain evidence="7">MM50</strain>
    </source>
</reference>
<dbReference type="AlphaFoldDB" id="A0A810Q6D9"/>
<dbReference type="GO" id="GO:1904680">
    <property type="term" value="F:peptide transmembrane transporter activity"/>
    <property type="evidence" value="ECO:0007669"/>
    <property type="project" value="TreeGrafter"/>
</dbReference>
<name>A0A810Q6D9_9FIRM</name>
<dbReference type="Gene3D" id="3.90.76.10">
    <property type="entry name" value="Dipeptide-binding Protein, Domain 1"/>
    <property type="match status" value="1"/>
</dbReference>
<feature type="chain" id="PRO_5039489914" evidence="5">
    <location>
        <begin position="22"/>
        <end position="541"/>
    </location>
</feature>
<dbReference type="Pfam" id="PF00496">
    <property type="entry name" value="SBP_bac_5"/>
    <property type="match status" value="1"/>
</dbReference>
<keyword evidence="3" id="KW-0813">Transport</keyword>
<organism evidence="7 8">
    <name type="scientific">Vescimonas coprocola</name>
    <dbReference type="NCBI Taxonomy" id="2714355"/>
    <lineage>
        <taxon>Bacteria</taxon>
        <taxon>Bacillati</taxon>
        <taxon>Bacillota</taxon>
        <taxon>Clostridia</taxon>
        <taxon>Eubacteriales</taxon>
        <taxon>Oscillospiraceae</taxon>
        <taxon>Vescimonas</taxon>
    </lineage>
</organism>
<evidence type="ECO:0000256" key="2">
    <source>
        <dbReference type="ARBA" id="ARBA00005695"/>
    </source>
</evidence>
<dbReference type="InterPro" id="IPR030678">
    <property type="entry name" value="Peptide/Ni-bd"/>
</dbReference>
<dbReference type="PANTHER" id="PTHR30290:SF10">
    <property type="entry name" value="PERIPLASMIC OLIGOPEPTIDE-BINDING PROTEIN-RELATED"/>
    <property type="match status" value="1"/>
</dbReference>
<protein>
    <submittedName>
        <fullName evidence="7">ABC transporter substrate-binding protein</fullName>
    </submittedName>
</protein>
<dbReference type="EMBL" id="AP023418">
    <property type="protein sequence ID" value="BCK81236.1"/>
    <property type="molecule type" value="Genomic_DNA"/>
</dbReference>
<dbReference type="GO" id="GO:0015833">
    <property type="term" value="P:peptide transport"/>
    <property type="evidence" value="ECO:0007669"/>
    <property type="project" value="TreeGrafter"/>
</dbReference>
<dbReference type="PROSITE" id="PS51257">
    <property type="entry name" value="PROKAR_LIPOPROTEIN"/>
    <property type="match status" value="1"/>
</dbReference>
<dbReference type="GO" id="GO:0042597">
    <property type="term" value="C:periplasmic space"/>
    <property type="evidence" value="ECO:0007669"/>
    <property type="project" value="UniProtKB-ARBA"/>
</dbReference>
<evidence type="ECO:0000259" key="6">
    <source>
        <dbReference type="Pfam" id="PF00496"/>
    </source>
</evidence>
<proteinExistence type="inferred from homology"/>
<feature type="domain" description="Solute-binding protein family 5" evidence="6">
    <location>
        <begin position="89"/>
        <end position="460"/>
    </location>
</feature>
<evidence type="ECO:0000256" key="3">
    <source>
        <dbReference type="ARBA" id="ARBA00022448"/>
    </source>
</evidence>
<dbReference type="PANTHER" id="PTHR30290">
    <property type="entry name" value="PERIPLASMIC BINDING COMPONENT OF ABC TRANSPORTER"/>
    <property type="match status" value="1"/>
</dbReference>
<dbReference type="GO" id="GO:0043190">
    <property type="term" value="C:ATP-binding cassette (ABC) transporter complex"/>
    <property type="evidence" value="ECO:0007669"/>
    <property type="project" value="InterPro"/>
</dbReference>
<keyword evidence="8" id="KW-1185">Reference proteome</keyword>
<dbReference type="InterPro" id="IPR000914">
    <property type="entry name" value="SBP_5_dom"/>
</dbReference>
<dbReference type="GO" id="GO:0030313">
    <property type="term" value="C:cell envelope"/>
    <property type="evidence" value="ECO:0007669"/>
    <property type="project" value="UniProtKB-SubCell"/>
</dbReference>
<evidence type="ECO:0000313" key="8">
    <source>
        <dbReference type="Proteomes" id="UP000681035"/>
    </source>
</evidence>
<comment type="similarity">
    <text evidence="2">Belongs to the bacterial solute-binding protein 5 family.</text>
</comment>
<dbReference type="CDD" id="cd08504">
    <property type="entry name" value="PBP2_OppA"/>
    <property type="match status" value="1"/>
</dbReference>
<evidence type="ECO:0000256" key="5">
    <source>
        <dbReference type="SAM" id="SignalP"/>
    </source>
</evidence>
<dbReference type="PIRSF" id="PIRSF002741">
    <property type="entry name" value="MppA"/>
    <property type="match status" value="1"/>
</dbReference>
<gene>
    <name evidence="7" type="ORF">MM50RIKEN_09990</name>
</gene>